<evidence type="ECO:0000256" key="3">
    <source>
        <dbReference type="ARBA" id="ARBA00022722"/>
    </source>
</evidence>
<dbReference type="InterPro" id="IPR022907">
    <property type="entry name" value="VapC_family"/>
</dbReference>
<comment type="function">
    <text evidence="8">Toxic component of a toxin-antitoxin (TA) system. An RNase.</text>
</comment>
<reference evidence="11" key="1">
    <citation type="submission" date="2016-10" db="EMBL/GenBank/DDBJ databases">
        <authorList>
            <person name="Varghese N."/>
            <person name="Submissions S."/>
        </authorList>
    </citation>
    <scope>NUCLEOTIDE SEQUENCE [LARGE SCALE GENOMIC DNA]</scope>
    <source>
        <strain evidence="11">DSM 45422</strain>
    </source>
</reference>
<sequence>MGPALRSASGAGQAPWLLDTSVVIDLTDPAVLAALPETTAISVVTIAELAAGPLVTDDDAERARRQRHLQEVEALFDPIPVDAAAARAFGEIVSAVRRSGRQPRRRQFDLLIAAVARANRLAVATRNPVDLAGLEDLVEVHAV</sequence>
<protein>
    <recommendedName>
        <fullName evidence="8">Ribonuclease VapC</fullName>
        <shortName evidence="8">RNase VapC</shortName>
        <ecNumber evidence="8">3.1.-.-</ecNumber>
    </recommendedName>
    <alternativeName>
        <fullName evidence="8">Toxin VapC</fullName>
    </alternativeName>
</protein>
<dbReference type="GO" id="GO:0000287">
    <property type="term" value="F:magnesium ion binding"/>
    <property type="evidence" value="ECO:0007669"/>
    <property type="project" value="UniProtKB-UniRule"/>
</dbReference>
<dbReference type="Proteomes" id="UP000198921">
    <property type="component" value="Unassembled WGS sequence"/>
</dbReference>
<evidence type="ECO:0000259" key="9">
    <source>
        <dbReference type="Pfam" id="PF01850"/>
    </source>
</evidence>
<evidence type="ECO:0000256" key="5">
    <source>
        <dbReference type="ARBA" id="ARBA00022801"/>
    </source>
</evidence>
<dbReference type="EC" id="3.1.-.-" evidence="8"/>
<dbReference type="Pfam" id="PF01850">
    <property type="entry name" value="PIN"/>
    <property type="match status" value="1"/>
</dbReference>
<dbReference type="GO" id="GO:0090729">
    <property type="term" value="F:toxin activity"/>
    <property type="evidence" value="ECO:0007669"/>
    <property type="project" value="UniProtKB-KW"/>
</dbReference>
<proteinExistence type="inferred from homology"/>
<evidence type="ECO:0000256" key="4">
    <source>
        <dbReference type="ARBA" id="ARBA00022723"/>
    </source>
</evidence>
<dbReference type="SUPFAM" id="SSF88723">
    <property type="entry name" value="PIN domain-like"/>
    <property type="match status" value="1"/>
</dbReference>
<comment type="cofactor">
    <cofactor evidence="1 8">
        <name>Mg(2+)</name>
        <dbReference type="ChEBI" id="CHEBI:18420"/>
    </cofactor>
</comment>
<organism evidence="10 11">
    <name type="scientific">Geodermatophilus africanus</name>
    <dbReference type="NCBI Taxonomy" id="1137993"/>
    <lineage>
        <taxon>Bacteria</taxon>
        <taxon>Bacillati</taxon>
        <taxon>Actinomycetota</taxon>
        <taxon>Actinomycetes</taxon>
        <taxon>Geodermatophilales</taxon>
        <taxon>Geodermatophilaceae</taxon>
        <taxon>Geodermatophilus</taxon>
    </lineage>
</organism>
<keyword evidence="2 8" id="KW-1277">Toxin-antitoxin system</keyword>
<comment type="similarity">
    <text evidence="7 8">Belongs to the PINc/VapC protein family.</text>
</comment>
<evidence type="ECO:0000313" key="11">
    <source>
        <dbReference type="Proteomes" id="UP000198921"/>
    </source>
</evidence>
<dbReference type="GO" id="GO:0016787">
    <property type="term" value="F:hydrolase activity"/>
    <property type="evidence" value="ECO:0007669"/>
    <property type="project" value="UniProtKB-KW"/>
</dbReference>
<keyword evidence="5 8" id="KW-0378">Hydrolase</keyword>
<evidence type="ECO:0000256" key="6">
    <source>
        <dbReference type="ARBA" id="ARBA00022842"/>
    </source>
</evidence>
<keyword evidence="6 8" id="KW-0460">Magnesium</keyword>
<evidence type="ECO:0000256" key="7">
    <source>
        <dbReference type="ARBA" id="ARBA00038093"/>
    </source>
</evidence>
<dbReference type="InterPro" id="IPR050556">
    <property type="entry name" value="Type_II_TA_system_RNase"/>
</dbReference>
<dbReference type="InterPro" id="IPR029060">
    <property type="entry name" value="PIN-like_dom_sf"/>
</dbReference>
<dbReference type="Gene3D" id="3.40.50.1010">
    <property type="entry name" value="5'-nuclease"/>
    <property type="match status" value="1"/>
</dbReference>
<keyword evidence="11" id="KW-1185">Reference proteome</keyword>
<evidence type="ECO:0000256" key="8">
    <source>
        <dbReference type="HAMAP-Rule" id="MF_00265"/>
    </source>
</evidence>
<dbReference type="InterPro" id="IPR002716">
    <property type="entry name" value="PIN_dom"/>
</dbReference>
<dbReference type="EMBL" id="FNOT01000003">
    <property type="protein sequence ID" value="SDX82308.1"/>
    <property type="molecule type" value="Genomic_DNA"/>
</dbReference>
<feature type="domain" description="PIN" evidence="9">
    <location>
        <begin position="17"/>
        <end position="127"/>
    </location>
</feature>
<dbReference type="GO" id="GO:0004540">
    <property type="term" value="F:RNA nuclease activity"/>
    <property type="evidence" value="ECO:0007669"/>
    <property type="project" value="InterPro"/>
</dbReference>
<dbReference type="AlphaFoldDB" id="A0A1H3EW53"/>
<name>A0A1H3EW53_9ACTN</name>
<dbReference type="STRING" id="1137993.SAMN05660209_01375"/>
<dbReference type="HAMAP" id="MF_00265">
    <property type="entry name" value="VapC_Nob1"/>
    <property type="match status" value="1"/>
</dbReference>
<evidence type="ECO:0000256" key="1">
    <source>
        <dbReference type="ARBA" id="ARBA00001946"/>
    </source>
</evidence>
<feature type="binding site" evidence="8">
    <location>
        <position position="19"/>
    </location>
    <ligand>
        <name>Mg(2+)</name>
        <dbReference type="ChEBI" id="CHEBI:18420"/>
    </ligand>
</feature>
<keyword evidence="4 8" id="KW-0479">Metal-binding</keyword>
<dbReference type="PANTHER" id="PTHR33653:SF1">
    <property type="entry name" value="RIBONUCLEASE VAPC2"/>
    <property type="match status" value="1"/>
</dbReference>
<evidence type="ECO:0000313" key="10">
    <source>
        <dbReference type="EMBL" id="SDX82308.1"/>
    </source>
</evidence>
<gene>
    <name evidence="8" type="primary">vapC</name>
    <name evidence="10" type="ORF">SAMN05660209_01375</name>
</gene>
<keyword evidence="8" id="KW-0800">Toxin</keyword>
<dbReference type="PANTHER" id="PTHR33653">
    <property type="entry name" value="RIBONUCLEASE VAPC2"/>
    <property type="match status" value="1"/>
</dbReference>
<evidence type="ECO:0000256" key="2">
    <source>
        <dbReference type="ARBA" id="ARBA00022649"/>
    </source>
</evidence>
<keyword evidence="3 8" id="KW-0540">Nuclease</keyword>
<feature type="binding site" evidence="8">
    <location>
        <position position="109"/>
    </location>
    <ligand>
        <name>Mg(2+)</name>
        <dbReference type="ChEBI" id="CHEBI:18420"/>
    </ligand>
</feature>
<accession>A0A1H3EW53</accession>